<dbReference type="RefSeq" id="WP_057002861.1">
    <property type="nucleotide sequence ID" value="NZ_AZGA01000077.1"/>
</dbReference>
<reference evidence="7 8" key="1">
    <citation type="journal article" date="2015" name="Genome Announc.">
        <title>Expanding the biotechnology potential of lactobacilli through comparative genomics of 213 strains and associated genera.</title>
        <authorList>
            <person name="Sun Z."/>
            <person name="Harris H.M."/>
            <person name="McCann A."/>
            <person name="Guo C."/>
            <person name="Argimon S."/>
            <person name="Zhang W."/>
            <person name="Yang X."/>
            <person name="Jeffery I.B."/>
            <person name="Cooney J.C."/>
            <person name="Kagawa T.F."/>
            <person name="Liu W."/>
            <person name="Song Y."/>
            <person name="Salvetti E."/>
            <person name="Wrobel A."/>
            <person name="Rasinkangas P."/>
            <person name="Parkhill J."/>
            <person name="Rea M.C."/>
            <person name="O'Sullivan O."/>
            <person name="Ritari J."/>
            <person name="Douillard F.P."/>
            <person name="Paul Ross R."/>
            <person name="Yang R."/>
            <person name="Briner A.E."/>
            <person name="Felis G.E."/>
            <person name="de Vos W.M."/>
            <person name="Barrangou R."/>
            <person name="Klaenhammer T.R."/>
            <person name="Caufield P.W."/>
            <person name="Cui Y."/>
            <person name="Zhang H."/>
            <person name="O'Toole P.W."/>
        </authorList>
    </citation>
    <scope>NUCLEOTIDE SEQUENCE [LARGE SCALE GENOMIC DNA]</scope>
    <source>
        <strain evidence="7 8">DSM 18527</strain>
    </source>
</reference>
<dbReference type="InterPro" id="IPR023353">
    <property type="entry name" value="LemA-like_dom_sf"/>
</dbReference>
<keyword evidence="4 6" id="KW-1133">Transmembrane helix</keyword>
<evidence type="ECO:0000313" key="7">
    <source>
        <dbReference type="EMBL" id="KRM31615.1"/>
    </source>
</evidence>
<dbReference type="STRING" id="1423734.FC83_GL000679"/>
<gene>
    <name evidence="7" type="ORF">FC83_GL000679</name>
</gene>
<evidence type="ECO:0000313" key="8">
    <source>
        <dbReference type="Proteomes" id="UP000051236"/>
    </source>
</evidence>
<dbReference type="PATRIC" id="fig|1423734.3.peg.686"/>
<evidence type="ECO:0000256" key="6">
    <source>
        <dbReference type="SAM" id="Phobius"/>
    </source>
</evidence>
<name>A0A0R1XMV7_9LACO</name>
<dbReference type="eggNOG" id="COG1704">
    <property type="taxonomic scope" value="Bacteria"/>
</dbReference>
<dbReference type="AlphaFoldDB" id="A0A0R1XMV7"/>
<dbReference type="Pfam" id="PF04011">
    <property type="entry name" value="LemA"/>
    <property type="match status" value="1"/>
</dbReference>
<evidence type="ECO:0000256" key="3">
    <source>
        <dbReference type="ARBA" id="ARBA00022692"/>
    </source>
</evidence>
<keyword evidence="8" id="KW-1185">Reference proteome</keyword>
<evidence type="ECO:0000256" key="1">
    <source>
        <dbReference type="ARBA" id="ARBA00004167"/>
    </source>
</evidence>
<accession>A0A0R1XMV7</accession>
<dbReference type="Gene3D" id="1.20.1440.20">
    <property type="entry name" value="LemA-like domain"/>
    <property type="match status" value="1"/>
</dbReference>
<dbReference type="Proteomes" id="UP000051236">
    <property type="component" value="Unassembled WGS sequence"/>
</dbReference>
<keyword evidence="5 6" id="KW-0472">Membrane</keyword>
<comment type="similarity">
    <text evidence="2">Belongs to the LemA family.</text>
</comment>
<protein>
    <submittedName>
        <fullName evidence="7">LemA</fullName>
    </submittedName>
</protein>
<feature type="transmembrane region" description="Helical" evidence="6">
    <location>
        <begin position="12"/>
        <end position="34"/>
    </location>
</feature>
<keyword evidence="3 6" id="KW-0812">Transmembrane</keyword>
<dbReference type="PANTHER" id="PTHR34478:SF2">
    <property type="entry name" value="MEMBRANE PROTEIN"/>
    <property type="match status" value="1"/>
</dbReference>
<evidence type="ECO:0000256" key="2">
    <source>
        <dbReference type="ARBA" id="ARBA00008854"/>
    </source>
</evidence>
<organism evidence="7 8">
    <name type="scientific">Agrilactobacillus composti DSM 18527 = JCM 14202</name>
    <dbReference type="NCBI Taxonomy" id="1423734"/>
    <lineage>
        <taxon>Bacteria</taxon>
        <taxon>Bacillati</taxon>
        <taxon>Bacillota</taxon>
        <taxon>Bacilli</taxon>
        <taxon>Lactobacillales</taxon>
        <taxon>Lactobacillaceae</taxon>
        <taxon>Agrilactobacillus</taxon>
    </lineage>
</organism>
<comment type="subcellular location">
    <subcellularLocation>
        <location evidence="1">Membrane</location>
        <topology evidence="1">Single-pass membrane protein</topology>
    </subcellularLocation>
</comment>
<evidence type="ECO:0000256" key="4">
    <source>
        <dbReference type="ARBA" id="ARBA00022989"/>
    </source>
</evidence>
<evidence type="ECO:0000256" key="5">
    <source>
        <dbReference type="ARBA" id="ARBA00023136"/>
    </source>
</evidence>
<comment type="caution">
    <text evidence="7">The sequence shown here is derived from an EMBL/GenBank/DDBJ whole genome shotgun (WGS) entry which is preliminary data.</text>
</comment>
<dbReference type="SUPFAM" id="SSF140478">
    <property type="entry name" value="LemA-like"/>
    <property type="match status" value="1"/>
</dbReference>
<dbReference type="PANTHER" id="PTHR34478">
    <property type="entry name" value="PROTEIN LEMA"/>
    <property type="match status" value="1"/>
</dbReference>
<sequence length="203" mass="22421">MNSQNQNKSHTTRNILIGLAIIVVGVIAIGVGTYNSLAKQNQNVDAKWSQVQNVMQRRYDLVPNLVNSVKGSMKQEQKVFGDISKARTQYAGAGTTKEKMAANAKLDQSVGTLVNVIQENYPQLKSNENVQTLMTQLEGTENRIAVERKRYNDAVQSYNQNVVTFPKNIFANAMGMGQKPYFKATKAAETAPKVDFSDTTDGK</sequence>
<dbReference type="EMBL" id="AZGA01000077">
    <property type="protein sequence ID" value="KRM31615.1"/>
    <property type="molecule type" value="Genomic_DNA"/>
</dbReference>
<proteinExistence type="inferred from homology"/>
<dbReference type="InterPro" id="IPR007156">
    <property type="entry name" value="MamQ_LemA"/>
</dbReference>
<dbReference type="GO" id="GO:0016020">
    <property type="term" value="C:membrane"/>
    <property type="evidence" value="ECO:0007669"/>
    <property type="project" value="UniProtKB-SubCell"/>
</dbReference>